<dbReference type="PRINTS" id="PR00344">
    <property type="entry name" value="BCTRLSENSOR"/>
</dbReference>
<dbReference type="KEGG" id="pbv:AR543_12845"/>
<protein>
    <recommendedName>
        <fullName evidence="3">histidine kinase</fullName>
        <ecNumber evidence="3">2.7.13.3</ecNumber>
    </recommendedName>
</protein>
<keyword evidence="5" id="KW-0597">Phosphoprotein</keyword>
<dbReference type="GO" id="GO:0005524">
    <property type="term" value="F:ATP binding"/>
    <property type="evidence" value="ECO:0007669"/>
    <property type="project" value="UniProtKB-KW"/>
</dbReference>
<sequence>MKLRTKIHLYSSVLFALLFLTTNLIVYIVFSTMTLQQQQSRIESQTNKTADNMRQSSVDTPAADLLRAYVPVEGMIWIVRETGSNTLLVTSADQQQLAKRPVQYLQERTAEIITYEQQRYVFVSVPVIWNDGQVINIQITESLRQTGEYLRALRIVLLIVTGLAMIPVFLSGHVLGRIIIRPIAAITATMRDIRRSGQFQRLTMPSASSDELYEMSATFNSMMDLLESNYDKQKQFVSNASHELRTPLTIIESYASLLKRRGMDRPELFAESVEAIHSEAVRMKEMTEQLLMLARHEEQWNLTVEPVDLLEQAQQLAREFDTAYHRRIEIRVDPQLEQQPDLLSVQTDAGKLRQMMFILLDNARKYSVDDITIELSLDHTPRQQGTSGKRQHTAAVTSNRCIKIIDYGIGIPTAELDKVFDRFYRVDEARVRQDTGGSGLGLTLARRIAEALGASIRLESVAGQGTSAILTLPEAPTSMPSFSANSN</sequence>
<dbReference type="STRING" id="1616788.AR543_12845"/>
<dbReference type="GO" id="GO:0005886">
    <property type="term" value="C:plasma membrane"/>
    <property type="evidence" value="ECO:0007669"/>
    <property type="project" value="UniProtKB-SubCell"/>
</dbReference>
<evidence type="ECO:0000259" key="16">
    <source>
        <dbReference type="PROSITE" id="PS50885"/>
    </source>
</evidence>
<evidence type="ECO:0000256" key="5">
    <source>
        <dbReference type="ARBA" id="ARBA00022553"/>
    </source>
</evidence>
<keyword evidence="8" id="KW-0547">Nucleotide-binding</keyword>
<evidence type="ECO:0000256" key="2">
    <source>
        <dbReference type="ARBA" id="ARBA00004651"/>
    </source>
</evidence>
<evidence type="ECO:0000256" key="10">
    <source>
        <dbReference type="ARBA" id="ARBA00022840"/>
    </source>
</evidence>
<dbReference type="InterPro" id="IPR036097">
    <property type="entry name" value="HisK_dim/P_sf"/>
</dbReference>
<dbReference type="Gene3D" id="1.10.287.130">
    <property type="match status" value="1"/>
</dbReference>
<evidence type="ECO:0000313" key="18">
    <source>
        <dbReference type="Proteomes" id="UP000078148"/>
    </source>
</evidence>
<evidence type="ECO:0000256" key="14">
    <source>
        <dbReference type="SAM" id="Phobius"/>
    </source>
</evidence>
<dbReference type="InterPro" id="IPR003661">
    <property type="entry name" value="HisK_dim/P_dom"/>
</dbReference>
<dbReference type="Pfam" id="PF02518">
    <property type="entry name" value="HATPase_c"/>
    <property type="match status" value="1"/>
</dbReference>
<evidence type="ECO:0000256" key="1">
    <source>
        <dbReference type="ARBA" id="ARBA00000085"/>
    </source>
</evidence>
<reference evidence="18" key="1">
    <citation type="submission" date="2015-10" db="EMBL/GenBank/DDBJ databases">
        <title>Genome of Paenibacillus bovis sp. nov.</title>
        <authorList>
            <person name="Wu Z."/>
            <person name="Gao C."/>
            <person name="Liu Z."/>
            <person name="Zheng H."/>
        </authorList>
    </citation>
    <scope>NUCLEOTIDE SEQUENCE [LARGE SCALE GENOMIC DNA]</scope>
    <source>
        <strain evidence="18">BD3526</strain>
    </source>
</reference>
<evidence type="ECO:0000256" key="9">
    <source>
        <dbReference type="ARBA" id="ARBA00022777"/>
    </source>
</evidence>
<dbReference type="PROSITE" id="PS50109">
    <property type="entry name" value="HIS_KIN"/>
    <property type="match status" value="1"/>
</dbReference>
<dbReference type="SMART" id="SM00388">
    <property type="entry name" value="HisKA"/>
    <property type="match status" value="1"/>
</dbReference>
<dbReference type="EMBL" id="CP013023">
    <property type="protein sequence ID" value="ANF96809.1"/>
    <property type="molecule type" value="Genomic_DNA"/>
</dbReference>
<dbReference type="SUPFAM" id="SSF47384">
    <property type="entry name" value="Homodimeric domain of signal transducing histidine kinase"/>
    <property type="match status" value="1"/>
</dbReference>
<keyword evidence="13 14" id="KW-0472">Membrane</keyword>
<evidence type="ECO:0000256" key="6">
    <source>
        <dbReference type="ARBA" id="ARBA00022679"/>
    </source>
</evidence>
<evidence type="ECO:0000256" key="12">
    <source>
        <dbReference type="ARBA" id="ARBA00023012"/>
    </source>
</evidence>
<keyword evidence="9 17" id="KW-0418">Kinase</keyword>
<dbReference type="CDD" id="cd00075">
    <property type="entry name" value="HATPase"/>
    <property type="match status" value="1"/>
</dbReference>
<name>A0A172ZH02_9BACL</name>
<evidence type="ECO:0000259" key="15">
    <source>
        <dbReference type="PROSITE" id="PS50109"/>
    </source>
</evidence>
<keyword evidence="10" id="KW-0067">ATP-binding</keyword>
<dbReference type="InterPro" id="IPR036890">
    <property type="entry name" value="HATPase_C_sf"/>
</dbReference>
<dbReference type="Proteomes" id="UP000078148">
    <property type="component" value="Chromosome"/>
</dbReference>
<reference evidence="17 18" key="2">
    <citation type="journal article" date="2016" name="Int. J. Syst. Evol. Microbiol.">
        <title>Paenibacillus bovis sp. nov., isolated from raw yak (Bos grunniens) milk.</title>
        <authorList>
            <person name="Gao C."/>
            <person name="Han J."/>
            <person name="Liu Z."/>
            <person name="Xu X."/>
            <person name="Hang F."/>
            <person name="Wu Z."/>
        </authorList>
    </citation>
    <scope>NUCLEOTIDE SEQUENCE [LARGE SCALE GENOMIC DNA]</scope>
    <source>
        <strain evidence="17 18">BD3526</strain>
    </source>
</reference>
<dbReference type="PANTHER" id="PTHR45436:SF5">
    <property type="entry name" value="SENSOR HISTIDINE KINASE TRCS"/>
    <property type="match status" value="1"/>
</dbReference>
<dbReference type="InterPro" id="IPR005467">
    <property type="entry name" value="His_kinase_dom"/>
</dbReference>
<evidence type="ECO:0000256" key="3">
    <source>
        <dbReference type="ARBA" id="ARBA00012438"/>
    </source>
</evidence>
<keyword evidence="7 14" id="KW-0812">Transmembrane</keyword>
<dbReference type="SMART" id="SM00304">
    <property type="entry name" value="HAMP"/>
    <property type="match status" value="1"/>
</dbReference>
<dbReference type="OrthoDB" id="9786919at2"/>
<dbReference type="FunFam" id="1.10.287.130:FF:000001">
    <property type="entry name" value="Two-component sensor histidine kinase"/>
    <property type="match status" value="1"/>
</dbReference>
<dbReference type="AlphaFoldDB" id="A0A172ZH02"/>
<dbReference type="PROSITE" id="PS50885">
    <property type="entry name" value="HAMP"/>
    <property type="match status" value="1"/>
</dbReference>
<keyword evidence="4" id="KW-1003">Cell membrane</keyword>
<dbReference type="SMART" id="SM00387">
    <property type="entry name" value="HATPase_c"/>
    <property type="match status" value="1"/>
</dbReference>
<evidence type="ECO:0000256" key="7">
    <source>
        <dbReference type="ARBA" id="ARBA00022692"/>
    </source>
</evidence>
<feature type="domain" description="HAMP" evidence="16">
    <location>
        <begin position="177"/>
        <end position="231"/>
    </location>
</feature>
<dbReference type="EC" id="2.7.13.3" evidence="3"/>
<keyword evidence="11 14" id="KW-1133">Transmembrane helix</keyword>
<dbReference type="SUPFAM" id="SSF55874">
    <property type="entry name" value="ATPase domain of HSP90 chaperone/DNA topoisomerase II/histidine kinase"/>
    <property type="match status" value="1"/>
</dbReference>
<dbReference type="Gene3D" id="6.10.340.10">
    <property type="match status" value="1"/>
</dbReference>
<comment type="subcellular location">
    <subcellularLocation>
        <location evidence="2">Cell membrane</location>
        <topology evidence="2">Multi-pass membrane protein</topology>
    </subcellularLocation>
</comment>
<dbReference type="RefSeq" id="WP_060534915.1">
    <property type="nucleotide sequence ID" value="NZ_CP013023.1"/>
</dbReference>
<dbReference type="InterPro" id="IPR004358">
    <property type="entry name" value="Sig_transdc_His_kin-like_C"/>
</dbReference>
<feature type="transmembrane region" description="Helical" evidence="14">
    <location>
        <begin position="152"/>
        <end position="170"/>
    </location>
</feature>
<evidence type="ECO:0000256" key="13">
    <source>
        <dbReference type="ARBA" id="ARBA00023136"/>
    </source>
</evidence>
<feature type="transmembrane region" description="Helical" evidence="14">
    <location>
        <begin position="12"/>
        <end position="30"/>
    </location>
</feature>
<organism evidence="17 18">
    <name type="scientific">Paenibacillus bovis</name>
    <dbReference type="NCBI Taxonomy" id="1616788"/>
    <lineage>
        <taxon>Bacteria</taxon>
        <taxon>Bacillati</taxon>
        <taxon>Bacillota</taxon>
        <taxon>Bacilli</taxon>
        <taxon>Bacillales</taxon>
        <taxon>Paenibacillaceae</taxon>
        <taxon>Paenibacillus</taxon>
    </lineage>
</organism>
<comment type="catalytic activity">
    <reaction evidence="1">
        <text>ATP + protein L-histidine = ADP + protein N-phospho-L-histidine.</text>
        <dbReference type="EC" id="2.7.13.3"/>
    </reaction>
</comment>
<feature type="domain" description="Histidine kinase" evidence="15">
    <location>
        <begin position="239"/>
        <end position="476"/>
    </location>
</feature>
<keyword evidence="18" id="KW-1185">Reference proteome</keyword>
<dbReference type="InterPro" id="IPR050428">
    <property type="entry name" value="TCS_sensor_his_kinase"/>
</dbReference>
<keyword evidence="12" id="KW-0902">Two-component regulatory system</keyword>
<dbReference type="Pfam" id="PF00672">
    <property type="entry name" value="HAMP"/>
    <property type="match status" value="1"/>
</dbReference>
<dbReference type="InterPro" id="IPR003660">
    <property type="entry name" value="HAMP_dom"/>
</dbReference>
<proteinExistence type="predicted"/>
<evidence type="ECO:0000313" key="17">
    <source>
        <dbReference type="EMBL" id="ANF96809.1"/>
    </source>
</evidence>
<dbReference type="CDD" id="cd00082">
    <property type="entry name" value="HisKA"/>
    <property type="match status" value="1"/>
</dbReference>
<accession>A0A172ZH02</accession>
<evidence type="ECO:0000256" key="8">
    <source>
        <dbReference type="ARBA" id="ARBA00022741"/>
    </source>
</evidence>
<dbReference type="InterPro" id="IPR003594">
    <property type="entry name" value="HATPase_dom"/>
</dbReference>
<dbReference type="PANTHER" id="PTHR45436">
    <property type="entry name" value="SENSOR HISTIDINE KINASE YKOH"/>
    <property type="match status" value="1"/>
</dbReference>
<dbReference type="Pfam" id="PF00512">
    <property type="entry name" value="HisKA"/>
    <property type="match status" value="1"/>
</dbReference>
<evidence type="ECO:0000256" key="4">
    <source>
        <dbReference type="ARBA" id="ARBA00022475"/>
    </source>
</evidence>
<dbReference type="Gene3D" id="3.30.565.10">
    <property type="entry name" value="Histidine kinase-like ATPase, C-terminal domain"/>
    <property type="match status" value="1"/>
</dbReference>
<evidence type="ECO:0000256" key="11">
    <source>
        <dbReference type="ARBA" id="ARBA00022989"/>
    </source>
</evidence>
<keyword evidence="6" id="KW-0808">Transferase</keyword>
<dbReference type="GO" id="GO:0000155">
    <property type="term" value="F:phosphorelay sensor kinase activity"/>
    <property type="evidence" value="ECO:0007669"/>
    <property type="project" value="InterPro"/>
</dbReference>
<gene>
    <name evidence="17" type="ORF">AR543_12845</name>
</gene>